<evidence type="ECO:0000256" key="19">
    <source>
        <dbReference type="PIRSR" id="PIRSR600823-5"/>
    </source>
</evidence>
<reference evidence="22" key="1">
    <citation type="journal article" date="2023" name="Nat. Commun.">
        <title>Diploid and tetraploid genomes of Acorus and the evolution of monocots.</title>
        <authorList>
            <person name="Ma L."/>
            <person name="Liu K.W."/>
            <person name="Li Z."/>
            <person name="Hsiao Y.Y."/>
            <person name="Qi Y."/>
            <person name="Fu T."/>
            <person name="Tang G.D."/>
            <person name="Zhang D."/>
            <person name="Sun W.H."/>
            <person name="Liu D.K."/>
            <person name="Li Y."/>
            <person name="Chen G.Z."/>
            <person name="Liu X.D."/>
            <person name="Liao X.Y."/>
            <person name="Jiang Y.T."/>
            <person name="Yu X."/>
            <person name="Hao Y."/>
            <person name="Huang J."/>
            <person name="Zhao X.W."/>
            <person name="Ke S."/>
            <person name="Chen Y.Y."/>
            <person name="Wu W.L."/>
            <person name="Hsu J.L."/>
            <person name="Lin Y.F."/>
            <person name="Huang M.D."/>
            <person name="Li C.Y."/>
            <person name="Huang L."/>
            <person name="Wang Z.W."/>
            <person name="Zhao X."/>
            <person name="Zhong W.Y."/>
            <person name="Peng D.H."/>
            <person name="Ahmad S."/>
            <person name="Lan S."/>
            <person name="Zhang J.S."/>
            <person name="Tsai W.C."/>
            <person name="Van de Peer Y."/>
            <person name="Liu Z.J."/>
        </authorList>
    </citation>
    <scope>NUCLEOTIDE SEQUENCE</scope>
    <source>
        <strain evidence="22">CP</strain>
    </source>
</reference>
<accession>A0AAV9FG35</accession>
<evidence type="ECO:0000256" key="4">
    <source>
        <dbReference type="ARBA" id="ARBA00022525"/>
    </source>
</evidence>
<evidence type="ECO:0000256" key="12">
    <source>
        <dbReference type="ARBA" id="ARBA00023157"/>
    </source>
</evidence>
<comment type="caution">
    <text evidence="22">The sequence shown here is derived from an EMBL/GenBank/DDBJ whole genome shotgun (WGS) entry which is preliminary data.</text>
</comment>
<comment type="cofactor">
    <cofactor evidence="17 20">
        <name>heme b</name>
        <dbReference type="ChEBI" id="CHEBI:60344"/>
    </cofactor>
    <text evidence="17 20">Binds 1 heme b (iron(II)-protoporphyrin IX) group per subunit.</text>
</comment>
<keyword evidence="12 19" id="KW-1015">Disulfide bond</keyword>
<dbReference type="FunFam" id="1.10.520.10:FF:000001">
    <property type="entry name" value="Peroxidase"/>
    <property type="match status" value="1"/>
</dbReference>
<feature type="binding site" evidence="17">
    <location>
        <position position="67"/>
    </location>
    <ligand>
        <name>Ca(2+)</name>
        <dbReference type="ChEBI" id="CHEBI:29108"/>
        <label>1</label>
    </ligand>
</feature>
<reference evidence="22" key="2">
    <citation type="submission" date="2023-06" db="EMBL/GenBank/DDBJ databases">
        <authorList>
            <person name="Ma L."/>
            <person name="Liu K.-W."/>
            <person name="Li Z."/>
            <person name="Hsiao Y.-Y."/>
            <person name="Qi Y."/>
            <person name="Fu T."/>
            <person name="Tang G."/>
            <person name="Zhang D."/>
            <person name="Sun W.-H."/>
            <person name="Liu D.-K."/>
            <person name="Li Y."/>
            <person name="Chen G.-Z."/>
            <person name="Liu X.-D."/>
            <person name="Liao X.-Y."/>
            <person name="Jiang Y.-T."/>
            <person name="Yu X."/>
            <person name="Hao Y."/>
            <person name="Huang J."/>
            <person name="Zhao X.-W."/>
            <person name="Ke S."/>
            <person name="Chen Y.-Y."/>
            <person name="Wu W.-L."/>
            <person name="Hsu J.-L."/>
            <person name="Lin Y.-F."/>
            <person name="Huang M.-D."/>
            <person name="Li C.-Y."/>
            <person name="Huang L."/>
            <person name="Wang Z.-W."/>
            <person name="Zhao X."/>
            <person name="Zhong W.-Y."/>
            <person name="Peng D.-H."/>
            <person name="Ahmad S."/>
            <person name="Lan S."/>
            <person name="Zhang J.-S."/>
            <person name="Tsai W.-C."/>
            <person name="Van De Peer Y."/>
            <person name="Liu Z.-J."/>
        </authorList>
    </citation>
    <scope>NUCLEOTIDE SEQUENCE</scope>
    <source>
        <strain evidence="22">CP</strain>
        <tissue evidence="22">Leaves</tissue>
    </source>
</reference>
<protein>
    <recommendedName>
        <fullName evidence="20">Peroxidase</fullName>
        <ecNumber evidence="20">1.11.1.7</ecNumber>
    </recommendedName>
</protein>
<name>A0AAV9FG35_ACOCL</name>
<feature type="binding site" evidence="17">
    <location>
        <position position="72"/>
    </location>
    <ligand>
        <name>Ca(2+)</name>
        <dbReference type="ChEBI" id="CHEBI:29108"/>
        <label>1</label>
    </ligand>
</feature>
<keyword evidence="13" id="KW-0325">Glycoprotein</keyword>
<comment type="similarity">
    <text evidence="20">Belongs to the peroxidase family. Classical plant (class III) peroxidase subfamily.</text>
</comment>
<dbReference type="GO" id="GO:0042744">
    <property type="term" value="P:hydrogen peroxide catabolic process"/>
    <property type="evidence" value="ECO:0007669"/>
    <property type="project" value="UniProtKB-KW"/>
</dbReference>
<dbReference type="SUPFAM" id="SSF48113">
    <property type="entry name" value="Heme-dependent peroxidases"/>
    <property type="match status" value="1"/>
</dbReference>
<feature type="site" description="Transition state stabilizer" evidence="18">
    <location>
        <position position="62"/>
    </location>
</feature>
<comment type="cofactor">
    <cofactor evidence="17 20">
        <name>Ca(2+)</name>
        <dbReference type="ChEBI" id="CHEBI:29108"/>
    </cofactor>
    <text evidence="17 20">Binds 2 calcium ions per subunit.</text>
</comment>
<evidence type="ECO:0000313" key="23">
    <source>
        <dbReference type="Proteomes" id="UP001180020"/>
    </source>
</evidence>
<dbReference type="InterPro" id="IPR002016">
    <property type="entry name" value="Haem_peroxidase"/>
</dbReference>
<keyword evidence="23" id="KW-1185">Reference proteome</keyword>
<feature type="disulfide bond" evidence="19">
    <location>
        <begin position="120"/>
        <end position="320"/>
    </location>
</feature>
<feature type="binding site" evidence="17">
    <location>
        <position position="74"/>
    </location>
    <ligand>
        <name>Ca(2+)</name>
        <dbReference type="ChEBI" id="CHEBI:29108"/>
        <label>1</label>
    </ligand>
</feature>
<dbReference type="GO" id="GO:0046872">
    <property type="term" value="F:metal ion binding"/>
    <property type="evidence" value="ECO:0007669"/>
    <property type="project" value="UniProtKB-UniRule"/>
</dbReference>
<dbReference type="PROSITE" id="PS50873">
    <property type="entry name" value="PEROXIDASE_4"/>
    <property type="match status" value="1"/>
</dbReference>
<evidence type="ECO:0000256" key="3">
    <source>
        <dbReference type="ARBA" id="ARBA00006873"/>
    </source>
</evidence>
<dbReference type="InterPro" id="IPR033905">
    <property type="entry name" value="Secretory_peroxidase"/>
</dbReference>
<dbReference type="GO" id="GO:0020037">
    <property type="term" value="F:heme binding"/>
    <property type="evidence" value="ECO:0007669"/>
    <property type="project" value="UniProtKB-UniRule"/>
</dbReference>
<feature type="active site" description="Proton acceptor" evidence="15">
    <location>
        <position position="66"/>
    </location>
</feature>
<keyword evidence="14 20" id="KW-0376">Hydrogen peroxide</keyword>
<evidence type="ECO:0000256" key="20">
    <source>
        <dbReference type="RuleBase" id="RU362060"/>
    </source>
</evidence>
<evidence type="ECO:0000256" key="2">
    <source>
        <dbReference type="ARBA" id="ARBA00002322"/>
    </source>
</evidence>
<organism evidence="22 23">
    <name type="scientific">Acorus calamus</name>
    <name type="common">Sweet flag</name>
    <dbReference type="NCBI Taxonomy" id="4465"/>
    <lineage>
        <taxon>Eukaryota</taxon>
        <taxon>Viridiplantae</taxon>
        <taxon>Streptophyta</taxon>
        <taxon>Embryophyta</taxon>
        <taxon>Tracheophyta</taxon>
        <taxon>Spermatophyta</taxon>
        <taxon>Magnoliopsida</taxon>
        <taxon>Liliopsida</taxon>
        <taxon>Acoraceae</taxon>
        <taxon>Acorus</taxon>
    </lineage>
</organism>
<feature type="binding site" evidence="17">
    <location>
        <position position="243"/>
    </location>
    <ligand>
        <name>Ca(2+)</name>
        <dbReference type="ChEBI" id="CHEBI:29108"/>
        <label>2</label>
    </ligand>
</feature>
<dbReference type="Proteomes" id="UP001180020">
    <property type="component" value="Unassembled WGS sequence"/>
</dbReference>
<evidence type="ECO:0000256" key="15">
    <source>
        <dbReference type="PIRSR" id="PIRSR600823-1"/>
    </source>
</evidence>
<comment type="subcellular location">
    <subcellularLocation>
        <location evidence="20">Secreted</location>
    </subcellularLocation>
</comment>
<evidence type="ECO:0000256" key="7">
    <source>
        <dbReference type="ARBA" id="ARBA00022723"/>
    </source>
</evidence>
<feature type="disulfide bond" evidence="19">
    <location>
        <begin position="199"/>
        <end position="231"/>
    </location>
</feature>
<evidence type="ECO:0000256" key="13">
    <source>
        <dbReference type="ARBA" id="ARBA00023180"/>
    </source>
</evidence>
<dbReference type="GO" id="GO:0140825">
    <property type="term" value="F:lactoperoxidase activity"/>
    <property type="evidence" value="ECO:0007669"/>
    <property type="project" value="UniProtKB-EC"/>
</dbReference>
<dbReference type="Gene3D" id="1.10.520.10">
    <property type="match status" value="1"/>
</dbReference>
<evidence type="ECO:0000256" key="18">
    <source>
        <dbReference type="PIRSR" id="PIRSR600823-4"/>
    </source>
</evidence>
<evidence type="ECO:0000256" key="5">
    <source>
        <dbReference type="ARBA" id="ARBA00022559"/>
    </source>
</evidence>
<comment type="function">
    <text evidence="2">Removal of H(2)O(2), oxidation of toxic reductants, biosynthesis and degradation of lignin, suberization, auxin catabolism, response to environmental stresses such as wounding, pathogen attack and oxidative stress. These functions might be dependent on each isozyme/isoform in each plant tissue.</text>
</comment>
<evidence type="ECO:0000256" key="6">
    <source>
        <dbReference type="ARBA" id="ARBA00022617"/>
    </source>
</evidence>
<dbReference type="InterPro" id="IPR010255">
    <property type="entry name" value="Haem_peroxidase_sf"/>
</dbReference>
<keyword evidence="10 20" id="KW-0560">Oxidoreductase</keyword>
<dbReference type="PRINTS" id="PR00461">
    <property type="entry name" value="PLPEROXIDASE"/>
</dbReference>
<keyword evidence="11 17" id="KW-0408">Iron</keyword>
<evidence type="ECO:0000256" key="8">
    <source>
        <dbReference type="ARBA" id="ARBA00022729"/>
    </source>
</evidence>
<keyword evidence="9 17" id="KW-0106">Calcium</keyword>
<dbReference type="InterPro" id="IPR019794">
    <property type="entry name" value="Peroxidases_AS"/>
</dbReference>
<keyword evidence="8 20" id="KW-0732">Signal</keyword>
<evidence type="ECO:0000256" key="9">
    <source>
        <dbReference type="ARBA" id="ARBA00022837"/>
    </source>
</evidence>
<evidence type="ECO:0000256" key="16">
    <source>
        <dbReference type="PIRSR" id="PIRSR600823-2"/>
    </source>
</evidence>
<keyword evidence="4 20" id="KW-0964">Secreted</keyword>
<feature type="binding site" evidence="17">
    <location>
        <position position="76"/>
    </location>
    <ligand>
        <name>Ca(2+)</name>
        <dbReference type="ChEBI" id="CHEBI:29108"/>
        <label>1</label>
    </ligand>
</feature>
<feature type="binding site" evidence="17">
    <location>
        <position position="251"/>
    </location>
    <ligand>
        <name>Ca(2+)</name>
        <dbReference type="ChEBI" id="CHEBI:29108"/>
        <label>2</label>
    </ligand>
</feature>
<dbReference type="PRINTS" id="PR00458">
    <property type="entry name" value="PEROXIDASE"/>
</dbReference>
<dbReference type="InterPro" id="IPR000823">
    <property type="entry name" value="Peroxidase_pln"/>
</dbReference>
<feature type="binding site" evidence="17">
    <location>
        <position position="70"/>
    </location>
    <ligand>
        <name>Ca(2+)</name>
        <dbReference type="ChEBI" id="CHEBI:29108"/>
        <label>1</label>
    </ligand>
</feature>
<dbReference type="InterPro" id="IPR019793">
    <property type="entry name" value="Peroxidases_heam-ligand_BS"/>
</dbReference>
<comment type="similarity">
    <text evidence="3">Belongs to the peroxidase family. Ascorbate peroxidase subfamily.</text>
</comment>
<feature type="binding site" description="axial binding residue" evidence="17">
    <location>
        <position position="192"/>
    </location>
    <ligand>
        <name>heme b</name>
        <dbReference type="ChEBI" id="CHEBI:60344"/>
    </ligand>
    <ligandPart>
        <name>Fe</name>
        <dbReference type="ChEBI" id="CHEBI:18248"/>
    </ligandPart>
</feature>
<dbReference type="GO" id="GO:0006979">
    <property type="term" value="P:response to oxidative stress"/>
    <property type="evidence" value="ECO:0007669"/>
    <property type="project" value="UniProtKB-UniRule"/>
</dbReference>
<feature type="domain" description="Plant heme peroxidase family profile" evidence="21">
    <location>
        <begin position="25"/>
        <end position="324"/>
    </location>
</feature>
<feature type="binding site" evidence="17">
    <location>
        <position position="88"/>
    </location>
    <ligand>
        <name>Ca(2+)</name>
        <dbReference type="ChEBI" id="CHEBI:29108"/>
        <label>1</label>
    </ligand>
</feature>
<feature type="binding site" evidence="17">
    <location>
        <position position="193"/>
    </location>
    <ligand>
        <name>Ca(2+)</name>
        <dbReference type="ChEBI" id="CHEBI:29108"/>
        <label>2</label>
    </ligand>
</feature>
<proteinExistence type="inferred from homology"/>
<evidence type="ECO:0000256" key="1">
    <source>
        <dbReference type="ARBA" id="ARBA00000189"/>
    </source>
</evidence>
<sequence length="324" mass="35145">MALFKSLLQMVAVWLIFLVPAQSKGLKVGFYAKTCPDAEAIVRNTAARYIARDTTVAAPLLRLHFHDCFVRGCDGSVLINSTKSNFAEKDAMPNQSLNGFDVIDVTKAALEEVCPDVVSCADIVALAAREAVHLNKGPFYEVPTGRRDGRVSSAAEALANLPSSYADIVELKSIFANKGLSVKDLAVLSGAHTIGSSYCDSFAKRIYNFTGKGDVDPSLDPNYVAMLRQKCKPGDTTTTVEMDPGSFTTFDTSYYKLVLKRRGLFHSDAALLDDKVTRAYIGRQVLSPRPSFFGDFAASMVNMGEIGVLTGNDGEIRRICSLVN</sequence>
<dbReference type="Pfam" id="PF00141">
    <property type="entry name" value="peroxidase"/>
    <property type="match status" value="1"/>
</dbReference>
<dbReference type="GO" id="GO:0005576">
    <property type="term" value="C:extracellular region"/>
    <property type="evidence" value="ECO:0007669"/>
    <property type="project" value="UniProtKB-SubCell"/>
</dbReference>
<dbReference type="PROSITE" id="PS00435">
    <property type="entry name" value="PEROXIDASE_1"/>
    <property type="match status" value="1"/>
</dbReference>
<evidence type="ECO:0000256" key="14">
    <source>
        <dbReference type="ARBA" id="ARBA00023324"/>
    </source>
</evidence>
<dbReference type="PROSITE" id="PS00436">
    <property type="entry name" value="PEROXIDASE_2"/>
    <property type="match status" value="1"/>
</dbReference>
<feature type="signal peptide" evidence="20">
    <location>
        <begin position="1"/>
        <end position="23"/>
    </location>
</feature>
<dbReference type="FunFam" id="1.10.420.10:FF:000008">
    <property type="entry name" value="Peroxidase"/>
    <property type="match status" value="1"/>
</dbReference>
<dbReference type="Gene3D" id="1.10.420.10">
    <property type="entry name" value="Peroxidase, domain 2"/>
    <property type="match status" value="1"/>
</dbReference>
<evidence type="ECO:0000256" key="11">
    <source>
        <dbReference type="ARBA" id="ARBA00023004"/>
    </source>
</evidence>
<keyword evidence="7 17" id="KW-0479">Metal-binding</keyword>
<dbReference type="EMBL" id="JAUJYO010000001">
    <property type="protein sequence ID" value="KAK1325003.1"/>
    <property type="molecule type" value="Genomic_DNA"/>
</dbReference>
<evidence type="ECO:0000256" key="10">
    <source>
        <dbReference type="ARBA" id="ARBA00023002"/>
    </source>
</evidence>
<feature type="disulfide bond" evidence="19">
    <location>
        <begin position="68"/>
        <end position="73"/>
    </location>
</feature>
<evidence type="ECO:0000256" key="17">
    <source>
        <dbReference type="PIRSR" id="PIRSR600823-3"/>
    </source>
</evidence>
<dbReference type="AlphaFoldDB" id="A0AAV9FG35"/>
<keyword evidence="5 20" id="KW-0575">Peroxidase</keyword>
<dbReference type="CDD" id="cd00693">
    <property type="entry name" value="secretory_peroxidase"/>
    <property type="match status" value="1"/>
</dbReference>
<comment type="catalytic activity">
    <reaction evidence="1 20">
        <text>2 a phenolic donor + H2O2 = 2 a phenolic radical donor + 2 H2O</text>
        <dbReference type="Rhea" id="RHEA:56136"/>
        <dbReference type="ChEBI" id="CHEBI:15377"/>
        <dbReference type="ChEBI" id="CHEBI:16240"/>
        <dbReference type="ChEBI" id="CHEBI:139520"/>
        <dbReference type="ChEBI" id="CHEBI:139521"/>
        <dbReference type="EC" id="1.11.1.7"/>
    </reaction>
</comment>
<feature type="disulfide bond" evidence="19">
    <location>
        <begin position="35"/>
        <end position="114"/>
    </location>
</feature>
<keyword evidence="6 20" id="KW-0349">Heme</keyword>
<evidence type="ECO:0000313" key="22">
    <source>
        <dbReference type="EMBL" id="KAK1325003.1"/>
    </source>
</evidence>
<gene>
    <name evidence="22" type="primary">PER27</name>
    <name evidence="22" type="ORF">QJS10_CPA01g00982</name>
</gene>
<dbReference type="PANTHER" id="PTHR31235">
    <property type="entry name" value="PEROXIDASE 25-RELATED"/>
    <property type="match status" value="1"/>
</dbReference>
<evidence type="ECO:0000259" key="21">
    <source>
        <dbReference type="PROSITE" id="PS50873"/>
    </source>
</evidence>
<dbReference type="EC" id="1.11.1.7" evidence="20"/>
<feature type="chain" id="PRO_5043091048" description="Peroxidase" evidence="20">
    <location>
        <begin position="24"/>
        <end position="324"/>
    </location>
</feature>
<feature type="binding site" evidence="16">
    <location>
        <position position="162"/>
    </location>
    <ligand>
        <name>substrate</name>
    </ligand>
</feature>